<evidence type="ECO:0000256" key="1">
    <source>
        <dbReference type="SAM" id="Coils"/>
    </source>
</evidence>
<evidence type="ECO:0000313" key="3">
    <source>
        <dbReference type="Proteomes" id="UP000187203"/>
    </source>
</evidence>
<name>A0A1R3JQE5_9ROSI</name>
<protein>
    <submittedName>
        <fullName evidence="2">Uncharacterized protein</fullName>
    </submittedName>
</protein>
<comment type="caution">
    <text evidence="2">The sequence shown here is derived from an EMBL/GenBank/DDBJ whole genome shotgun (WGS) entry which is preliminary data.</text>
</comment>
<dbReference type="STRING" id="93759.A0A1R3JQE5"/>
<gene>
    <name evidence="2" type="ORF">COLO4_14896</name>
</gene>
<proteinExistence type="predicted"/>
<evidence type="ECO:0000313" key="2">
    <source>
        <dbReference type="EMBL" id="OMO97078.1"/>
    </source>
</evidence>
<keyword evidence="3" id="KW-1185">Reference proteome</keyword>
<dbReference type="Proteomes" id="UP000187203">
    <property type="component" value="Unassembled WGS sequence"/>
</dbReference>
<dbReference type="PANTHER" id="PTHR36607:SF20">
    <property type="entry name" value="AMINOTRANSFERASE-LIKE PLANT MOBILE DOMAIN-CONTAINING PROTEIN"/>
    <property type="match status" value="1"/>
</dbReference>
<reference evidence="3" key="1">
    <citation type="submission" date="2013-09" db="EMBL/GenBank/DDBJ databases">
        <title>Corchorus olitorius genome sequencing.</title>
        <authorList>
            <person name="Alam M."/>
            <person name="Haque M.S."/>
            <person name="Islam M.S."/>
            <person name="Emdad E.M."/>
            <person name="Islam M.M."/>
            <person name="Ahmed B."/>
            <person name="Halim A."/>
            <person name="Hossen Q.M.M."/>
            <person name="Hossain M.Z."/>
            <person name="Ahmed R."/>
            <person name="Khan M.M."/>
            <person name="Islam R."/>
            <person name="Rashid M.M."/>
            <person name="Khan S.A."/>
            <person name="Rahman M.S."/>
            <person name="Alam M."/>
            <person name="Yahiya A.S."/>
            <person name="Khan M.S."/>
            <person name="Azam M.S."/>
            <person name="Haque T."/>
            <person name="Lashkar M.Z.H."/>
            <person name="Akhand A.I."/>
            <person name="Morshed G."/>
            <person name="Roy S."/>
            <person name="Uddin K.S."/>
            <person name="Rabeya T."/>
            <person name="Hossain A.S."/>
            <person name="Chowdhury A."/>
            <person name="Snigdha A.R."/>
            <person name="Mortoza M.S."/>
            <person name="Matin S.A."/>
            <person name="Hoque S.M.E."/>
            <person name="Islam M.K."/>
            <person name="Roy D.K."/>
            <person name="Haider R."/>
            <person name="Moosa M.M."/>
            <person name="Elias S.M."/>
            <person name="Hasan A.M."/>
            <person name="Jahan S."/>
            <person name="Shafiuddin M."/>
            <person name="Mahmood N."/>
            <person name="Shommy N.S."/>
        </authorList>
    </citation>
    <scope>NUCLEOTIDE SEQUENCE [LARGE SCALE GENOMIC DNA]</scope>
    <source>
        <strain evidence="3">cv. O-4</strain>
    </source>
</reference>
<dbReference type="PANTHER" id="PTHR36607">
    <property type="entry name" value="1,2-DIHYDROXY-3-KETO-5-METHYLTHIOPENTENE DIOXYGENASE 4"/>
    <property type="match status" value="1"/>
</dbReference>
<dbReference type="AlphaFoldDB" id="A0A1R3JQE5"/>
<feature type="coiled-coil region" evidence="1">
    <location>
        <begin position="405"/>
        <end position="446"/>
    </location>
</feature>
<keyword evidence="1" id="KW-0175">Coiled coil</keyword>
<accession>A0A1R3JQE5</accession>
<sequence length="456" mass="51284">MAKFSGEGGAKQFSARDARVAVYNGLTWGAIPFTRNRELTIVDDGTLDQRDFAYLVSVRSSYLAVRCNGNIIVEPYSPHRFGRQFGFCQGILGTLNKDVRSGSEADLVFSWRICNAYNTKCKLICPPLSLKIADLTASGFAEWWSKVHIIDDFDQYIDLLISSTRVTKKVKQRKEVVDTQLSSVQHGKGKVLVIGPSNDKEERTSKRKPTELTQEVLGTLETQRVVSGNNTMTVDNVSNETDKERHWKRTKTTKLRSHDLTVELFGDSSPAHSEASPHSKALPLSAPEFTKLDADKVIEDGQLQLALILWENVQLKIARTPFNQVHLLIEVVRKIFAAIEGIKAVDFSGLKGRVEEYFKQVAKFTDLESSFSSRMSSKDQADKLQTLKTQLEGFVLKENQAVIRHNKFTSELTKVEKEISALQEKKAKLESSLKENEKALEVIRTDVSHIQEEMAC</sequence>
<organism evidence="2 3">
    <name type="scientific">Corchorus olitorius</name>
    <dbReference type="NCBI Taxonomy" id="93759"/>
    <lineage>
        <taxon>Eukaryota</taxon>
        <taxon>Viridiplantae</taxon>
        <taxon>Streptophyta</taxon>
        <taxon>Embryophyta</taxon>
        <taxon>Tracheophyta</taxon>
        <taxon>Spermatophyta</taxon>
        <taxon>Magnoliopsida</taxon>
        <taxon>eudicotyledons</taxon>
        <taxon>Gunneridae</taxon>
        <taxon>Pentapetalae</taxon>
        <taxon>rosids</taxon>
        <taxon>malvids</taxon>
        <taxon>Malvales</taxon>
        <taxon>Malvaceae</taxon>
        <taxon>Grewioideae</taxon>
        <taxon>Apeibeae</taxon>
        <taxon>Corchorus</taxon>
    </lineage>
</organism>
<dbReference type="EMBL" id="AWUE01015483">
    <property type="protein sequence ID" value="OMO97078.1"/>
    <property type="molecule type" value="Genomic_DNA"/>
</dbReference>